<dbReference type="InterPro" id="IPR036709">
    <property type="entry name" value="Autotransporte_beta_dom_sf"/>
</dbReference>
<evidence type="ECO:0008006" key="4">
    <source>
        <dbReference type="Google" id="ProtNLM"/>
    </source>
</evidence>
<dbReference type="RefSeq" id="WP_066591022.1">
    <property type="nucleotide sequence ID" value="NZ_CAJTBZ010000006.1"/>
</dbReference>
<keyword evidence="3" id="KW-1185">Reference proteome</keyword>
<organism evidence="2 3">
    <name type="scientific">Turicimonas muris</name>
    <dbReference type="NCBI Taxonomy" id="1796652"/>
    <lineage>
        <taxon>Bacteria</taxon>
        <taxon>Pseudomonadati</taxon>
        <taxon>Pseudomonadota</taxon>
        <taxon>Betaproteobacteria</taxon>
        <taxon>Burkholderiales</taxon>
        <taxon>Sutterellaceae</taxon>
        <taxon>Turicimonas</taxon>
    </lineage>
</organism>
<accession>A0A227KR79</accession>
<name>A0A227KR79_9BURK</name>
<dbReference type="Proteomes" id="UP000214610">
    <property type="component" value="Unassembled WGS sequence"/>
</dbReference>
<feature type="chain" id="PRO_5011302906" description="Autotransporter domain-containing protein" evidence="1">
    <location>
        <begin position="29"/>
        <end position="860"/>
    </location>
</feature>
<dbReference type="AlphaFoldDB" id="A0A227KR79"/>
<protein>
    <recommendedName>
        <fullName evidence="4">Autotransporter domain-containing protein</fullName>
    </recommendedName>
</protein>
<comment type="caution">
    <text evidence="2">The sequence shown here is derived from an EMBL/GenBank/DDBJ whole genome shotgun (WGS) entry which is preliminary data.</text>
</comment>
<evidence type="ECO:0000313" key="2">
    <source>
        <dbReference type="EMBL" id="OXE51019.1"/>
    </source>
</evidence>
<gene>
    <name evidence="2" type="ORF">ADH67_01605</name>
</gene>
<feature type="signal peptide" evidence="1">
    <location>
        <begin position="1"/>
        <end position="28"/>
    </location>
</feature>
<proteinExistence type="predicted"/>
<dbReference type="EMBL" id="NHMP01000001">
    <property type="protein sequence ID" value="OXE51019.1"/>
    <property type="molecule type" value="Genomic_DNA"/>
</dbReference>
<dbReference type="SUPFAM" id="SSF103515">
    <property type="entry name" value="Autotransporter"/>
    <property type="match status" value="1"/>
</dbReference>
<dbReference type="GeneID" id="78363217"/>
<reference evidence="3" key="1">
    <citation type="submission" date="2017-05" db="EMBL/GenBank/DDBJ databases">
        <title>Improved OligoMM genomes.</title>
        <authorList>
            <person name="Garzetti D."/>
        </authorList>
    </citation>
    <scope>NUCLEOTIDE SEQUENCE [LARGE SCALE GENOMIC DNA]</scope>
    <source>
        <strain evidence="3">YL45</strain>
    </source>
</reference>
<evidence type="ECO:0000313" key="3">
    <source>
        <dbReference type="Proteomes" id="UP000214610"/>
    </source>
</evidence>
<keyword evidence="1" id="KW-0732">Signal</keyword>
<sequence length="860" mass="92002">MKKWRSTTLCLSGYFVLTYFNLNPVAFAAPDVTIDSGKLVMHGTSAWMSHNKNDPYFPWGSDGKATYVDSLNRQKTLVVNVSGDSSTPRYVLLGRWDTGISTDGQVSLNLAGNSVLTASVFAVRNDNLDANSGIVSISGESGAVVSTEMVVGGLGGLGSDLKLSACGNIVSISGLITFKGTNGDTIISGAQAAKVQNNRLTVDSAIFDLKDTSESSKIFGGQGTEYADSNNLIIKDSGKISADFLVGGYATNISTRNEVNIINSTVETTVVGGQSKNKIVSENTVNLSNSKITGNVYGGLSVRGLANSNVVEIHEGTAVTGNLYGGYSGVGDANSNTVKIFSSASLSGSVYGGFSENGAASSNKIHISGSPENINLSKVALYGGNRGTDNSLEIERWSGVVEGIDNFNRISITDVAWRNGNAVILADFVQDLSATDVMVKMHNVDGSMVFDTAIPKGNYPTFMYLIRPKDITASPDYKITQRGWVQSQTLLKKRAGVITAGNVALLVVEPQPVMPDPVPPEGANPRPPEVTNPIPPEVINPLPPIDEIFPGTSGNRPNEQVHILNDSREASLSFVNQGNDHMLSVLDSFSLHDSEGIQTFLSSYGQISKYKGNDSLRIKSVSVIAGLGDHCQIDFGSIQWGAFAEFGFGSYKTHNSFRHTELKGSGHIKYSGLGFLVRWHAQTGPYLEGAIRGGKLKTTLKNGIIDTDNSALSYGSGSFYFSGVLGAGYRRKVEDNTFTAGTRYIYGVFEADDLNIGDNSYHFASVDSHRVQLNLSIRHDFSEKLIGRATLTAEREFAGYTKNSVDKIRSDGQGLRGNTGALSVALLNKATKNFSIETRVRGSIGKCEGISAKIQANYYW</sequence>
<evidence type="ECO:0000256" key="1">
    <source>
        <dbReference type="SAM" id="SignalP"/>
    </source>
</evidence>